<dbReference type="SUPFAM" id="SSF88697">
    <property type="entry name" value="PUA domain-like"/>
    <property type="match status" value="1"/>
</dbReference>
<name>A0ABP0IKN3_9DINO</name>
<dbReference type="CDD" id="cd21153">
    <property type="entry name" value="PUA_RlmI"/>
    <property type="match status" value="1"/>
</dbReference>
<dbReference type="Gene3D" id="3.30.750.80">
    <property type="entry name" value="RNA methyltransferase domain (HRMD) like"/>
    <property type="match status" value="1"/>
</dbReference>
<dbReference type="Pfam" id="PF17785">
    <property type="entry name" value="PUA_3"/>
    <property type="match status" value="1"/>
</dbReference>
<sequence length="163" mass="18454">MDDFDPNCLFPLCTQALALGHLHCFVTKVWLAKDLRKSVKRRHPWLFDRALRGTPEIPAGSLVDVFWKKELLASGFYDPHSPLRVRLLWWPGDQLRPDVSAWAPSLVRHAAAERQELEQKRCTGLRLLHGEADGTPGLILDVYGSLGVCGFDGRGAEAFWRPR</sequence>
<gene>
    <name evidence="5" type="ORF">CCMP2556_LOCUS6654</name>
</gene>
<dbReference type="InterPro" id="IPR041532">
    <property type="entry name" value="RlmI-like_PUA"/>
</dbReference>
<keyword evidence="6" id="KW-1185">Reference proteome</keyword>
<dbReference type="EMBL" id="CAXAMN010002891">
    <property type="protein sequence ID" value="CAK9001904.1"/>
    <property type="molecule type" value="Genomic_DNA"/>
</dbReference>
<keyword evidence="1" id="KW-0489">Methyltransferase</keyword>
<keyword evidence="3" id="KW-0949">S-adenosyl-L-methionine</keyword>
<evidence type="ECO:0000259" key="4">
    <source>
        <dbReference type="Pfam" id="PF17785"/>
    </source>
</evidence>
<dbReference type="PANTHER" id="PTHR43042:SF3">
    <property type="entry name" value="RIBOSOMAL RNA LARGE SUBUNIT METHYLTRANSFERASE YWBD-RELATED"/>
    <property type="match status" value="1"/>
</dbReference>
<evidence type="ECO:0000256" key="1">
    <source>
        <dbReference type="ARBA" id="ARBA00022603"/>
    </source>
</evidence>
<organism evidence="5 6">
    <name type="scientific">Durusdinium trenchii</name>
    <dbReference type="NCBI Taxonomy" id="1381693"/>
    <lineage>
        <taxon>Eukaryota</taxon>
        <taxon>Sar</taxon>
        <taxon>Alveolata</taxon>
        <taxon>Dinophyceae</taxon>
        <taxon>Suessiales</taxon>
        <taxon>Symbiodiniaceae</taxon>
        <taxon>Durusdinium</taxon>
    </lineage>
</organism>
<proteinExistence type="predicted"/>
<feature type="domain" description="RlmI-like PUA" evidence="4">
    <location>
        <begin position="29"/>
        <end position="88"/>
    </location>
</feature>
<reference evidence="5 6" key="1">
    <citation type="submission" date="2024-02" db="EMBL/GenBank/DDBJ databases">
        <authorList>
            <person name="Chen Y."/>
            <person name="Shah S."/>
            <person name="Dougan E. K."/>
            <person name="Thang M."/>
            <person name="Chan C."/>
        </authorList>
    </citation>
    <scope>NUCLEOTIDE SEQUENCE [LARGE SCALE GENOMIC DNA]</scope>
</reference>
<evidence type="ECO:0000256" key="3">
    <source>
        <dbReference type="ARBA" id="ARBA00022691"/>
    </source>
</evidence>
<evidence type="ECO:0000313" key="6">
    <source>
        <dbReference type="Proteomes" id="UP001642484"/>
    </source>
</evidence>
<evidence type="ECO:0000256" key="2">
    <source>
        <dbReference type="ARBA" id="ARBA00022679"/>
    </source>
</evidence>
<dbReference type="Proteomes" id="UP001642484">
    <property type="component" value="Unassembled WGS sequence"/>
</dbReference>
<keyword evidence="2" id="KW-0808">Transferase</keyword>
<accession>A0ABP0IKN3</accession>
<dbReference type="InterPro" id="IPR036974">
    <property type="entry name" value="PUA_sf"/>
</dbReference>
<comment type="caution">
    <text evidence="5">The sequence shown here is derived from an EMBL/GenBank/DDBJ whole genome shotgun (WGS) entry which is preliminary data.</text>
</comment>
<dbReference type="PANTHER" id="PTHR43042">
    <property type="entry name" value="SAM-DEPENDENT METHYLTRANSFERASE"/>
    <property type="match status" value="1"/>
</dbReference>
<evidence type="ECO:0000313" key="5">
    <source>
        <dbReference type="EMBL" id="CAK9001904.1"/>
    </source>
</evidence>
<protein>
    <recommendedName>
        <fullName evidence="4">RlmI-like PUA domain-containing protein</fullName>
    </recommendedName>
</protein>
<dbReference type="InterPro" id="IPR015947">
    <property type="entry name" value="PUA-like_sf"/>
</dbReference>
<dbReference type="Gene3D" id="2.30.130.10">
    <property type="entry name" value="PUA domain"/>
    <property type="match status" value="1"/>
</dbReference>